<dbReference type="EMBL" id="BAAAAF010000001">
    <property type="protein sequence ID" value="GAA0034436.1"/>
    <property type="molecule type" value="Genomic_DNA"/>
</dbReference>
<feature type="transmembrane region" description="Helical" evidence="2">
    <location>
        <begin position="12"/>
        <end position="32"/>
    </location>
</feature>
<reference evidence="3 4" key="1">
    <citation type="submission" date="2024-01" db="EMBL/GenBank/DDBJ databases">
        <title>Characterization of antibiotic resistant novel bacterial strains and their environmental applications.</title>
        <authorList>
            <person name="Manzoor S."/>
            <person name="Abbas S."/>
            <person name="Arshad M."/>
            <person name="Ahmed I."/>
        </authorList>
    </citation>
    <scope>NUCLEOTIDE SEQUENCE [LARGE SCALE GENOMIC DNA]</scope>
    <source>
        <strain evidence="3 4">NCCP-602</strain>
    </source>
</reference>
<sequence>MNRREPLRLDRRVWTVAVIGMVIGGVVGLLIWGPLQMVPFAMIGFALGLAVAWALPRANGSRGGAGGSGDGQPGPEDSRAQPDDDPRNPR</sequence>
<evidence type="ECO:0000256" key="2">
    <source>
        <dbReference type="SAM" id="Phobius"/>
    </source>
</evidence>
<evidence type="ECO:0000256" key="1">
    <source>
        <dbReference type="SAM" id="MobiDB-lite"/>
    </source>
</evidence>
<keyword evidence="2" id="KW-1133">Transmembrane helix</keyword>
<evidence type="ECO:0000313" key="3">
    <source>
        <dbReference type="EMBL" id="GAA0034436.1"/>
    </source>
</evidence>
<name>A0ABN0SJM6_9MICO</name>
<keyword evidence="2" id="KW-0472">Membrane</keyword>
<gene>
    <name evidence="3" type="ORF">NCCP602_03970</name>
</gene>
<comment type="caution">
    <text evidence="3">The sequence shown here is derived from an EMBL/GenBank/DDBJ whole genome shotgun (WGS) entry which is preliminary data.</text>
</comment>
<keyword evidence="2" id="KW-0812">Transmembrane</keyword>
<accession>A0ABN0SJM6</accession>
<proteinExistence type="predicted"/>
<feature type="transmembrane region" description="Helical" evidence="2">
    <location>
        <begin position="38"/>
        <end position="55"/>
    </location>
</feature>
<feature type="compositionally biased region" description="Gly residues" evidence="1">
    <location>
        <begin position="61"/>
        <end position="72"/>
    </location>
</feature>
<protein>
    <submittedName>
        <fullName evidence="3">Uncharacterized protein</fullName>
    </submittedName>
</protein>
<evidence type="ECO:0000313" key="4">
    <source>
        <dbReference type="Proteomes" id="UP001498238"/>
    </source>
</evidence>
<feature type="region of interest" description="Disordered" evidence="1">
    <location>
        <begin position="60"/>
        <end position="90"/>
    </location>
</feature>
<keyword evidence="4" id="KW-1185">Reference proteome</keyword>
<organism evidence="3 4">
    <name type="scientific">Brevibacterium metallidurans</name>
    <dbReference type="NCBI Taxonomy" id="1482676"/>
    <lineage>
        <taxon>Bacteria</taxon>
        <taxon>Bacillati</taxon>
        <taxon>Actinomycetota</taxon>
        <taxon>Actinomycetes</taxon>
        <taxon>Micrococcales</taxon>
        <taxon>Brevibacteriaceae</taxon>
        <taxon>Brevibacterium</taxon>
    </lineage>
</organism>
<dbReference type="Proteomes" id="UP001498238">
    <property type="component" value="Unassembled WGS sequence"/>
</dbReference>
<feature type="compositionally biased region" description="Basic and acidic residues" evidence="1">
    <location>
        <begin position="76"/>
        <end position="90"/>
    </location>
</feature>